<feature type="region of interest" description="Disordered" evidence="2">
    <location>
        <begin position="100"/>
        <end position="121"/>
    </location>
</feature>
<proteinExistence type="predicted"/>
<evidence type="ECO:0000256" key="2">
    <source>
        <dbReference type="SAM" id="MobiDB-lite"/>
    </source>
</evidence>
<evidence type="ECO:0000313" key="4">
    <source>
        <dbReference type="EMBL" id="TKV61418.1"/>
    </source>
</evidence>
<comment type="subunit">
    <text evidence="1">Heterodimer of an alpha and a beta chain.</text>
</comment>
<reference evidence="4 5" key="1">
    <citation type="submission" date="2019-05" db="EMBL/GenBank/DDBJ databases">
        <title>Nakamurella sp. N5BH11, whole genome shotgun sequence.</title>
        <authorList>
            <person name="Tuo L."/>
        </authorList>
    </citation>
    <scope>NUCLEOTIDE SEQUENCE [LARGE SCALE GENOMIC DNA]</scope>
    <source>
        <strain evidence="4 5">N5BH11</strain>
    </source>
</reference>
<keyword evidence="5" id="KW-1185">Reference proteome</keyword>
<dbReference type="GO" id="GO:0019678">
    <property type="term" value="P:propionate metabolic process, methylmalonyl pathway"/>
    <property type="evidence" value="ECO:0007669"/>
    <property type="project" value="TreeGrafter"/>
</dbReference>
<feature type="domain" description="Methylmalonyl-CoA mutase alpha/beta chain catalytic" evidence="3">
    <location>
        <begin position="217"/>
        <end position="450"/>
    </location>
</feature>
<dbReference type="Pfam" id="PF01642">
    <property type="entry name" value="MM_CoA_mutase"/>
    <property type="match status" value="1"/>
</dbReference>
<dbReference type="PANTHER" id="PTHR48101:SF4">
    <property type="entry name" value="METHYLMALONYL-COA MUTASE, MITOCHONDRIAL"/>
    <property type="match status" value="1"/>
</dbReference>
<dbReference type="AlphaFoldDB" id="A0A4U6QMM6"/>
<dbReference type="SUPFAM" id="SSF51703">
    <property type="entry name" value="Cobalamin (vitamin B12)-dependent enzymes"/>
    <property type="match status" value="1"/>
</dbReference>
<feature type="compositionally biased region" description="Pro residues" evidence="2">
    <location>
        <begin position="452"/>
        <end position="469"/>
    </location>
</feature>
<protein>
    <submittedName>
        <fullName evidence="4">Methylmalonyl-CoA mutase</fullName>
    </submittedName>
</protein>
<dbReference type="PANTHER" id="PTHR48101">
    <property type="entry name" value="METHYLMALONYL-COA MUTASE, MITOCHONDRIAL-RELATED"/>
    <property type="match status" value="1"/>
</dbReference>
<gene>
    <name evidence="4" type="ORF">FDO65_07505</name>
</gene>
<feature type="region of interest" description="Disordered" evidence="2">
    <location>
        <begin position="435"/>
        <end position="482"/>
    </location>
</feature>
<dbReference type="InterPro" id="IPR016176">
    <property type="entry name" value="Cbl-dep_enz_cat"/>
</dbReference>
<dbReference type="InterPro" id="IPR006099">
    <property type="entry name" value="MeMalonylCoA_mutase_a/b_cat"/>
</dbReference>
<dbReference type="Gene3D" id="3.20.20.240">
    <property type="entry name" value="Methylmalonyl-CoA mutase"/>
    <property type="match status" value="1"/>
</dbReference>
<dbReference type="GO" id="GO:0005737">
    <property type="term" value="C:cytoplasm"/>
    <property type="evidence" value="ECO:0007669"/>
    <property type="project" value="TreeGrafter"/>
</dbReference>
<dbReference type="GO" id="GO:0031419">
    <property type="term" value="F:cobalamin binding"/>
    <property type="evidence" value="ECO:0007669"/>
    <property type="project" value="UniProtKB-KW"/>
</dbReference>
<dbReference type="GO" id="GO:0004494">
    <property type="term" value="F:methylmalonyl-CoA mutase activity"/>
    <property type="evidence" value="ECO:0007669"/>
    <property type="project" value="UniProtKB-EC"/>
</dbReference>
<evidence type="ECO:0000256" key="1">
    <source>
        <dbReference type="ARBA" id="ARBA00011870"/>
    </source>
</evidence>
<evidence type="ECO:0000313" key="5">
    <source>
        <dbReference type="Proteomes" id="UP000306985"/>
    </source>
</evidence>
<comment type="caution">
    <text evidence="4">The sequence shown here is derived from an EMBL/GenBank/DDBJ whole genome shotgun (WGS) entry which is preliminary data.</text>
</comment>
<accession>A0A4U6QMM6</accession>
<evidence type="ECO:0000259" key="3">
    <source>
        <dbReference type="Pfam" id="PF01642"/>
    </source>
</evidence>
<sequence>MAIDTARLGADGTARLDADGAALVAEESAWRELAAGVLRRNHPDATPATVRRSLTRTTVEGLPVPVLGTPATCEPVGSSPIPVTERVGWDVRSLILVTDGTGSTDAPADQARRESAGGSTSLWLRLPPDESLDVLAGCLAGMPLDGRCLAVDADDSIAAARVLVEAVGSGVRLHPDTVVGVDPFAAAVRSGGAVPAAGECAAAVRALTEAADTLGVGSIAADGTAAHDAGAGEAGELGWMLAVGVALLREMTSGSTDVAAAARRIEFRLAATVQLYPTVAKFRAARVLWDRVLQLCGVSGVPARLHAVTSRPMLTRRDPETNLLRTTVAAFAAGAGGADAVTVLPYDHAARVSGAAARRWARNISHLLIAESHVGQAVDPAAGAFAVEELTQTLAEAAWAEFGRIEAAGGARAALAEGAVGRRWAAAADERDRRIADGRQPLIGVTVHPPATAEPPGPPPVSGWPPPRTWEPADVPSGKDAS</sequence>
<name>A0A4U6QMM6_9ACTN</name>
<dbReference type="EMBL" id="SZZH01000001">
    <property type="protein sequence ID" value="TKV61418.1"/>
    <property type="molecule type" value="Genomic_DNA"/>
</dbReference>
<dbReference type="RefSeq" id="WP_137448722.1">
    <property type="nucleotide sequence ID" value="NZ_SZZH01000001.1"/>
</dbReference>
<dbReference type="Proteomes" id="UP000306985">
    <property type="component" value="Unassembled WGS sequence"/>
</dbReference>
<dbReference type="OrthoDB" id="9762378at2"/>
<organism evidence="4 5">
    <name type="scientific">Nakamurella flava</name>
    <dbReference type="NCBI Taxonomy" id="2576308"/>
    <lineage>
        <taxon>Bacteria</taxon>
        <taxon>Bacillati</taxon>
        <taxon>Actinomycetota</taxon>
        <taxon>Actinomycetes</taxon>
        <taxon>Nakamurellales</taxon>
        <taxon>Nakamurellaceae</taxon>
        <taxon>Nakamurella</taxon>
    </lineage>
</organism>